<dbReference type="EMBL" id="CP002801">
    <property type="protein sequence ID" value="AEH08119.1"/>
    <property type="molecule type" value="Genomic_DNA"/>
</dbReference>
<protein>
    <submittedName>
        <fullName evidence="3">Filamentation induced by cAMP protein Fic</fullName>
    </submittedName>
</protein>
<feature type="binding site" evidence="1">
    <location>
        <begin position="233"/>
        <end position="240"/>
    </location>
    <ligand>
        <name>ATP</name>
        <dbReference type="ChEBI" id="CHEBI:30616"/>
    </ligand>
</feature>
<name>F8AUS5_9ACTN</name>
<dbReference type="Gene3D" id="1.10.3290.10">
    <property type="entry name" value="Fido-like domain"/>
    <property type="match status" value="1"/>
</dbReference>
<dbReference type="InterPro" id="IPR040198">
    <property type="entry name" value="Fido_containing"/>
</dbReference>
<evidence type="ECO:0000256" key="1">
    <source>
        <dbReference type="PIRSR" id="PIRSR640198-2"/>
    </source>
</evidence>
<evidence type="ECO:0000259" key="2">
    <source>
        <dbReference type="PROSITE" id="PS51459"/>
    </source>
</evidence>
<dbReference type="InterPro" id="IPR003812">
    <property type="entry name" value="Fido"/>
</dbReference>
<reference evidence="3 4" key="1">
    <citation type="submission" date="2011-05" db="EMBL/GenBank/DDBJ databases">
        <title>Complete sequence of chromosome of Frankia symbiont of Datisca glomerata.</title>
        <authorList>
            <consortium name="US DOE Joint Genome Institute"/>
            <person name="Lucas S."/>
            <person name="Han J."/>
            <person name="Lapidus A."/>
            <person name="Cheng J.-F."/>
            <person name="Goodwin L."/>
            <person name="Pitluck S."/>
            <person name="Peters L."/>
            <person name="Mikhailova N."/>
            <person name="Chertkov O."/>
            <person name="Teshima H."/>
            <person name="Han C."/>
            <person name="Tapia R."/>
            <person name="Land M."/>
            <person name="Hauser L."/>
            <person name="Kyrpides N."/>
            <person name="Ivanova N."/>
            <person name="Pagani I."/>
            <person name="Berry A."/>
            <person name="Pawlowski K."/>
            <person name="Persson T."/>
            <person name="Vanden Heuvel B."/>
            <person name="Benson D."/>
            <person name="Woyke T."/>
        </authorList>
    </citation>
    <scope>NUCLEOTIDE SEQUENCE [LARGE SCALE GENOMIC DNA]</scope>
    <source>
        <strain evidence="4">4085684</strain>
    </source>
</reference>
<dbReference type="PROSITE" id="PS51459">
    <property type="entry name" value="FIDO"/>
    <property type="match status" value="1"/>
</dbReference>
<gene>
    <name evidence="3" type="ordered locus">FsymDg_0589</name>
</gene>
<organism evidence="3 4">
    <name type="scientific">Candidatus Protofrankia datiscae</name>
    <dbReference type="NCBI Taxonomy" id="2716812"/>
    <lineage>
        <taxon>Bacteria</taxon>
        <taxon>Bacillati</taxon>
        <taxon>Actinomycetota</taxon>
        <taxon>Actinomycetes</taxon>
        <taxon>Frankiales</taxon>
        <taxon>Frankiaceae</taxon>
        <taxon>Protofrankia</taxon>
    </lineage>
</organism>
<keyword evidence="1" id="KW-0067">ATP-binding</keyword>
<dbReference type="SUPFAM" id="SSF140931">
    <property type="entry name" value="Fic-like"/>
    <property type="match status" value="1"/>
</dbReference>
<evidence type="ECO:0000313" key="3">
    <source>
        <dbReference type="EMBL" id="AEH08119.1"/>
    </source>
</evidence>
<keyword evidence="4" id="KW-1185">Reference proteome</keyword>
<dbReference type="AlphaFoldDB" id="F8AUS5"/>
<keyword evidence="1" id="KW-0547">Nucleotide-binding</keyword>
<dbReference type="InterPro" id="IPR036597">
    <property type="entry name" value="Fido-like_dom_sf"/>
</dbReference>
<evidence type="ECO:0000313" key="4">
    <source>
        <dbReference type="Proteomes" id="UP000001549"/>
    </source>
</evidence>
<dbReference type="HOGENOM" id="CLU_047250_1_0_11"/>
<dbReference type="KEGG" id="fsy:FsymDg_0589"/>
<dbReference type="Pfam" id="PF02661">
    <property type="entry name" value="Fic"/>
    <property type="match status" value="1"/>
</dbReference>
<feature type="domain" description="Fido" evidence="2">
    <location>
        <begin position="148"/>
        <end position="302"/>
    </location>
</feature>
<dbReference type="STRING" id="656024.FsymDg_0589"/>
<dbReference type="RefSeq" id="WP_013872104.1">
    <property type="nucleotide sequence ID" value="NC_015656.1"/>
</dbReference>
<dbReference type="PANTHER" id="PTHR13504:SF38">
    <property type="entry name" value="FIDO DOMAIN-CONTAINING PROTEIN"/>
    <property type="match status" value="1"/>
</dbReference>
<accession>F8AUS5</accession>
<dbReference type="Proteomes" id="UP000001549">
    <property type="component" value="Chromosome"/>
</dbReference>
<dbReference type="PANTHER" id="PTHR13504">
    <property type="entry name" value="FIDO DOMAIN-CONTAINING PROTEIN DDB_G0283145"/>
    <property type="match status" value="1"/>
</dbReference>
<proteinExistence type="predicted"/>
<dbReference type="eggNOG" id="COG3177">
    <property type="taxonomic scope" value="Bacteria"/>
</dbReference>
<sequence>MGRYGEQLWSPDPAAPARGRRVGVYRPYYPDPLAASPPALPRDLLSRATAIEASIRALRGTATVSLERAAGFLLRSEAIGSARMEGIRVAPQQVALAEFAATAATAATTATAATGTAIEGFSVSAREVAHTIATLRQAVTDAAQGRTITVNGIVDLQRTLLPEHPGIGPRTVQTWLGGSEWNPLDAAFVPPPASAVEGLLADLATYASDGRQPALILAGLVHAQFETIQPFADGNGRVGRALIHSLLARRGLLGPAVLPISLVFMTRSDEYVAALTTFCHDGPPDSAAAHAALRQWFTFFLDAAAAAVEETRRFTVELAALRRSWDVRLSAFRNRTTAFRNKPWGPSMSDQLLAALPEFPVLTEVSAARRLDVPPRTARAAAEELVAAGILRRRQIGRGTIGYLSREVSDLFSSAERRLVASRKRS</sequence>